<organism evidence="1 2">
    <name type="scientific">Caerostris darwini</name>
    <dbReference type="NCBI Taxonomy" id="1538125"/>
    <lineage>
        <taxon>Eukaryota</taxon>
        <taxon>Metazoa</taxon>
        <taxon>Ecdysozoa</taxon>
        <taxon>Arthropoda</taxon>
        <taxon>Chelicerata</taxon>
        <taxon>Arachnida</taxon>
        <taxon>Araneae</taxon>
        <taxon>Araneomorphae</taxon>
        <taxon>Entelegynae</taxon>
        <taxon>Araneoidea</taxon>
        <taxon>Araneidae</taxon>
        <taxon>Caerostris</taxon>
    </lineage>
</organism>
<evidence type="ECO:0000313" key="1">
    <source>
        <dbReference type="EMBL" id="GIY44807.1"/>
    </source>
</evidence>
<dbReference type="Proteomes" id="UP001054837">
    <property type="component" value="Unassembled WGS sequence"/>
</dbReference>
<reference evidence="1 2" key="1">
    <citation type="submission" date="2021-06" db="EMBL/GenBank/DDBJ databases">
        <title>Caerostris darwini draft genome.</title>
        <authorList>
            <person name="Kono N."/>
            <person name="Arakawa K."/>
        </authorList>
    </citation>
    <scope>NUCLEOTIDE SEQUENCE [LARGE SCALE GENOMIC DNA]</scope>
</reference>
<dbReference type="AlphaFoldDB" id="A0AAV4TIQ8"/>
<protein>
    <submittedName>
        <fullName evidence="1">Uncharacterized protein</fullName>
    </submittedName>
</protein>
<accession>A0AAV4TIQ8</accession>
<comment type="caution">
    <text evidence="1">The sequence shown here is derived from an EMBL/GenBank/DDBJ whole genome shotgun (WGS) entry which is preliminary data.</text>
</comment>
<keyword evidence="2" id="KW-1185">Reference proteome</keyword>
<name>A0AAV4TIQ8_9ARAC</name>
<gene>
    <name evidence="1" type="ORF">CDAR_245861</name>
</gene>
<proteinExistence type="predicted"/>
<evidence type="ECO:0000313" key="2">
    <source>
        <dbReference type="Proteomes" id="UP001054837"/>
    </source>
</evidence>
<sequence length="70" mass="8169">NSEEEEAKLSRPSKQNPESNKFLYVYSRTGLHPYSWQKGLILKSSTLTSKRRTHFSLLSHKSGFYERPPL</sequence>
<feature type="non-terminal residue" evidence="1">
    <location>
        <position position="1"/>
    </location>
</feature>
<dbReference type="EMBL" id="BPLQ01009574">
    <property type="protein sequence ID" value="GIY44807.1"/>
    <property type="molecule type" value="Genomic_DNA"/>
</dbReference>